<evidence type="ECO:0000256" key="1">
    <source>
        <dbReference type="SAM" id="SignalP"/>
    </source>
</evidence>
<dbReference type="EMBL" id="JAJOMB010000013">
    <property type="protein sequence ID" value="MCD5313897.1"/>
    <property type="molecule type" value="Genomic_DNA"/>
</dbReference>
<feature type="chain" id="PRO_5040802663" description="Secreted protein" evidence="1">
    <location>
        <begin position="24"/>
        <end position="144"/>
    </location>
</feature>
<feature type="signal peptide" evidence="1">
    <location>
        <begin position="1"/>
        <end position="23"/>
    </location>
</feature>
<evidence type="ECO:0000313" key="3">
    <source>
        <dbReference type="Proteomes" id="UP001138997"/>
    </source>
</evidence>
<keyword evidence="3" id="KW-1185">Reference proteome</keyword>
<protein>
    <recommendedName>
        <fullName evidence="4">Secreted protein</fullName>
    </recommendedName>
</protein>
<name>A0A9X1NF79_9ACTN</name>
<comment type="caution">
    <text evidence="2">The sequence shown here is derived from an EMBL/GenBank/DDBJ whole genome shotgun (WGS) entry which is preliminary data.</text>
</comment>
<gene>
    <name evidence="2" type="ORF">LR394_23595</name>
</gene>
<dbReference type="RefSeq" id="WP_231445796.1">
    <property type="nucleotide sequence ID" value="NZ_JAJOMB010000013.1"/>
</dbReference>
<sequence>MSIKRILSLATATSGILALSVMAAPTAMSAPRAVGDIGVDCVGQVNVQKSETYGIMAVFGAQCDRNTNVNVKARIFVNGKLKKTSALKKCRSMKQDAYCQSYVTAANPSGKQKVRVELVNSEWWLTGESQTRGRSLNASTTADL</sequence>
<keyword evidence="1" id="KW-0732">Signal</keyword>
<evidence type="ECO:0008006" key="4">
    <source>
        <dbReference type="Google" id="ProtNLM"/>
    </source>
</evidence>
<proteinExistence type="predicted"/>
<organism evidence="2 3">
    <name type="scientific">Kineosporia babensis</name>
    <dbReference type="NCBI Taxonomy" id="499548"/>
    <lineage>
        <taxon>Bacteria</taxon>
        <taxon>Bacillati</taxon>
        <taxon>Actinomycetota</taxon>
        <taxon>Actinomycetes</taxon>
        <taxon>Kineosporiales</taxon>
        <taxon>Kineosporiaceae</taxon>
        <taxon>Kineosporia</taxon>
    </lineage>
</organism>
<dbReference type="Proteomes" id="UP001138997">
    <property type="component" value="Unassembled WGS sequence"/>
</dbReference>
<reference evidence="2" key="1">
    <citation type="submission" date="2021-11" db="EMBL/GenBank/DDBJ databases">
        <title>Streptomyces corallinus and Kineosporia corallina sp. nov., two new coral-derived marine actinobacteria.</title>
        <authorList>
            <person name="Buangrab K."/>
            <person name="Sutthacheep M."/>
            <person name="Yeemin T."/>
            <person name="Harunari E."/>
            <person name="Igarashi Y."/>
            <person name="Sripreechasak P."/>
            <person name="Kanchanasin P."/>
            <person name="Tanasupawat S."/>
            <person name="Phongsopitanun W."/>
        </authorList>
    </citation>
    <scope>NUCLEOTIDE SEQUENCE</scope>
    <source>
        <strain evidence="2">JCM 31032</strain>
    </source>
</reference>
<dbReference type="AlphaFoldDB" id="A0A9X1NF79"/>
<evidence type="ECO:0000313" key="2">
    <source>
        <dbReference type="EMBL" id="MCD5313897.1"/>
    </source>
</evidence>
<accession>A0A9X1NF79</accession>